<feature type="region of interest" description="Disordered" evidence="1">
    <location>
        <begin position="163"/>
        <end position="192"/>
    </location>
</feature>
<evidence type="ECO:0000256" key="1">
    <source>
        <dbReference type="SAM" id="MobiDB-lite"/>
    </source>
</evidence>
<feature type="chain" id="PRO_5047066779" description="Periplasmic heavy metal sensor" evidence="2">
    <location>
        <begin position="34"/>
        <end position="192"/>
    </location>
</feature>
<evidence type="ECO:0000256" key="2">
    <source>
        <dbReference type="SAM" id="SignalP"/>
    </source>
</evidence>
<feature type="signal peptide" evidence="2">
    <location>
        <begin position="1"/>
        <end position="33"/>
    </location>
</feature>
<evidence type="ECO:0008006" key="5">
    <source>
        <dbReference type="Google" id="ProtNLM"/>
    </source>
</evidence>
<comment type="caution">
    <text evidence="3">The sequence shown here is derived from an EMBL/GenBank/DDBJ whole genome shotgun (WGS) entry which is preliminary data.</text>
</comment>
<gene>
    <name evidence="3" type="ORF">ACFL27_16485</name>
</gene>
<feature type="compositionally biased region" description="Basic and acidic residues" evidence="1">
    <location>
        <begin position="163"/>
        <end position="177"/>
    </location>
</feature>
<sequence length="192" mass="22833">MSKNSLIKTWIISSWCLIAALICIFACSPLAEAKPPPAHDVHETVKIWLIYKLKTELGLDTNQSLLLFEKIEKIETVRKELHRDEREILRRIEMQFRLNETLPAEMVQQIKILEKRQDELLLLELKTNKEIRDTLAPGQRAKMMIIMHRLHLKIKSIIETLEKRSQRRDQRRNRPDMQHPPQQPFDDEQNPF</sequence>
<proteinExistence type="predicted"/>
<protein>
    <recommendedName>
        <fullName evidence="5">Periplasmic heavy metal sensor</fullName>
    </recommendedName>
</protein>
<keyword evidence="2" id="KW-0732">Signal</keyword>
<keyword evidence="4" id="KW-1185">Reference proteome</keyword>
<organism evidence="3 4">
    <name type="scientific">candidate division CSSED10-310 bacterium</name>
    <dbReference type="NCBI Taxonomy" id="2855610"/>
    <lineage>
        <taxon>Bacteria</taxon>
        <taxon>Bacteria division CSSED10-310</taxon>
    </lineage>
</organism>
<reference evidence="3 4" key="1">
    <citation type="submission" date="2024-09" db="EMBL/GenBank/DDBJ databases">
        <title>Laminarin stimulates single cell rates of sulfate reduction while oxygen inhibits transcriptomic activity in coastal marine sediment.</title>
        <authorList>
            <person name="Lindsay M."/>
            <person name="Orcutt B."/>
            <person name="Emerson D."/>
            <person name="Stepanauskas R."/>
            <person name="D'Angelo T."/>
        </authorList>
    </citation>
    <scope>NUCLEOTIDE SEQUENCE [LARGE SCALE GENOMIC DNA]</scope>
    <source>
        <strain evidence="3">SAG AM-311-K15</strain>
    </source>
</reference>
<evidence type="ECO:0000313" key="3">
    <source>
        <dbReference type="EMBL" id="MFC1851790.1"/>
    </source>
</evidence>
<accession>A0ABV6Z025</accession>
<evidence type="ECO:0000313" key="4">
    <source>
        <dbReference type="Proteomes" id="UP001594351"/>
    </source>
</evidence>
<dbReference type="Proteomes" id="UP001594351">
    <property type="component" value="Unassembled WGS sequence"/>
</dbReference>
<dbReference type="EMBL" id="JBHPBY010000225">
    <property type="protein sequence ID" value="MFC1851790.1"/>
    <property type="molecule type" value="Genomic_DNA"/>
</dbReference>
<name>A0ABV6Z025_UNCC1</name>